<proteinExistence type="predicted"/>
<keyword evidence="2" id="KW-1185">Reference proteome</keyword>
<organism evidence="1 2">
    <name type="scientific">Trifolium pratense</name>
    <name type="common">Red clover</name>
    <dbReference type="NCBI Taxonomy" id="57577"/>
    <lineage>
        <taxon>Eukaryota</taxon>
        <taxon>Viridiplantae</taxon>
        <taxon>Streptophyta</taxon>
        <taxon>Embryophyta</taxon>
        <taxon>Tracheophyta</taxon>
        <taxon>Spermatophyta</taxon>
        <taxon>Magnoliopsida</taxon>
        <taxon>eudicotyledons</taxon>
        <taxon>Gunneridae</taxon>
        <taxon>Pentapetalae</taxon>
        <taxon>rosids</taxon>
        <taxon>fabids</taxon>
        <taxon>Fabales</taxon>
        <taxon>Fabaceae</taxon>
        <taxon>Papilionoideae</taxon>
        <taxon>50 kb inversion clade</taxon>
        <taxon>NPAAA clade</taxon>
        <taxon>Hologalegina</taxon>
        <taxon>IRL clade</taxon>
        <taxon>Trifolieae</taxon>
        <taxon>Trifolium</taxon>
    </lineage>
</organism>
<name>A0ACB0L229_TRIPR</name>
<reference evidence="1" key="1">
    <citation type="submission" date="2023-10" db="EMBL/GenBank/DDBJ databases">
        <authorList>
            <person name="Rodriguez Cubillos JULIANA M."/>
            <person name="De Vega J."/>
        </authorList>
    </citation>
    <scope>NUCLEOTIDE SEQUENCE</scope>
</reference>
<accession>A0ACB0L229</accession>
<sequence length="380" mass="41915">MSESSQTTKSTRSTRSKAKIESSQIIKDAVPVTTVRTSTTKVQSSVAEKKVKGKSVEKKKIPKVSDDISPSIDKSSKGSSKKKIRYYKSRIPLSMSDLVFESNVNTSEKATETNEGEPQNPNPVSEVVETIIPTADNPSQMNLGSDAERKDLNSKPVETEMEDAPTEVEPEIADKSPTIAEMVTKKSTHVVTEEVVMPDVKTSLNEHEEVETAEKEATKETAVEKDVETTCTTSESSDEGTGTAQEDTSADEEDTQTEESNQSIPTDEHEVEADKSVEAEKEKEKDKKETLKRKKESSSDSDYDAAEDVANIPSPNPKKATAKKAPQGVEEAPCDNISFHRAAFALRWDYIYQMRLAVERELTNDALKYEDDDSDSSDDE</sequence>
<comment type="caution">
    <text evidence="1">The sequence shown here is derived from an EMBL/GenBank/DDBJ whole genome shotgun (WGS) entry which is preliminary data.</text>
</comment>
<protein>
    <submittedName>
        <fullName evidence="1">Uncharacterized protein</fullName>
    </submittedName>
</protein>
<dbReference type="EMBL" id="CASHSV030000409">
    <property type="protein sequence ID" value="CAJ2662915.1"/>
    <property type="molecule type" value="Genomic_DNA"/>
</dbReference>
<evidence type="ECO:0000313" key="2">
    <source>
        <dbReference type="Proteomes" id="UP001177021"/>
    </source>
</evidence>
<evidence type="ECO:0000313" key="1">
    <source>
        <dbReference type="EMBL" id="CAJ2662915.1"/>
    </source>
</evidence>
<gene>
    <name evidence="1" type="ORF">MILVUS5_LOCUS28440</name>
</gene>
<dbReference type="Proteomes" id="UP001177021">
    <property type="component" value="Unassembled WGS sequence"/>
</dbReference>